<name>A0A846ZR07_9GAMM</name>
<accession>A0A846ZR07</accession>
<evidence type="ECO:0000313" key="7">
    <source>
        <dbReference type="Proteomes" id="UP000541636"/>
    </source>
</evidence>
<evidence type="ECO:0000256" key="1">
    <source>
        <dbReference type="ARBA" id="ARBA00005417"/>
    </source>
</evidence>
<dbReference type="PANTHER" id="PTHR43335">
    <property type="entry name" value="ABC TRANSPORTER, ATP-BINDING PROTEIN"/>
    <property type="match status" value="1"/>
</dbReference>
<dbReference type="InterPro" id="IPR027417">
    <property type="entry name" value="P-loop_NTPase"/>
</dbReference>
<keyword evidence="3" id="KW-0547">Nucleotide-binding</keyword>
<gene>
    <name evidence="6" type="ORF">HF690_13765</name>
</gene>
<dbReference type="PROSITE" id="PS50893">
    <property type="entry name" value="ABC_TRANSPORTER_2"/>
    <property type="match status" value="1"/>
</dbReference>
<dbReference type="CDD" id="cd03230">
    <property type="entry name" value="ABC_DR_subfamily_A"/>
    <property type="match status" value="1"/>
</dbReference>
<dbReference type="EMBL" id="JAAZQD010000006">
    <property type="protein sequence ID" value="NKZ40020.1"/>
    <property type="molecule type" value="Genomic_DNA"/>
</dbReference>
<keyword evidence="2" id="KW-0813">Transport</keyword>
<dbReference type="InterPro" id="IPR003439">
    <property type="entry name" value="ABC_transporter-like_ATP-bd"/>
</dbReference>
<reference evidence="6 7" key="1">
    <citation type="journal article" date="2017" name="Int. J. Syst. Evol. Microbiol.">
        <title>Oleiagrimonas citrea sp. nov., a marine bacterium isolated from tidal flat sediment and emended description of the genus Oleiagrimonas Fang et al. 2015 and Oleiagrimonas soli.</title>
        <authorList>
            <person name="Yang S.H."/>
            <person name="Seo H.S."/>
            <person name="Seong C.N."/>
            <person name="Kwon K.K."/>
        </authorList>
    </citation>
    <scope>NUCLEOTIDE SEQUENCE [LARGE SCALE GENOMIC DNA]</scope>
    <source>
        <strain evidence="6 7">MEBiC09124</strain>
    </source>
</reference>
<dbReference type="SMART" id="SM00382">
    <property type="entry name" value="AAA"/>
    <property type="match status" value="1"/>
</dbReference>
<evidence type="ECO:0000256" key="2">
    <source>
        <dbReference type="ARBA" id="ARBA00022448"/>
    </source>
</evidence>
<evidence type="ECO:0000256" key="3">
    <source>
        <dbReference type="ARBA" id="ARBA00022741"/>
    </source>
</evidence>
<keyword evidence="7" id="KW-1185">Reference proteome</keyword>
<dbReference type="Proteomes" id="UP000541636">
    <property type="component" value="Unassembled WGS sequence"/>
</dbReference>
<evidence type="ECO:0000259" key="5">
    <source>
        <dbReference type="PROSITE" id="PS50893"/>
    </source>
</evidence>
<dbReference type="PROSITE" id="PS00211">
    <property type="entry name" value="ABC_TRANSPORTER_1"/>
    <property type="match status" value="1"/>
</dbReference>
<protein>
    <submittedName>
        <fullName evidence="6">ABC transporter ATP-binding protein</fullName>
    </submittedName>
</protein>
<dbReference type="GO" id="GO:0016887">
    <property type="term" value="F:ATP hydrolysis activity"/>
    <property type="evidence" value="ECO:0007669"/>
    <property type="project" value="InterPro"/>
</dbReference>
<dbReference type="AlphaFoldDB" id="A0A846ZR07"/>
<dbReference type="InterPro" id="IPR017871">
    <property type="entry name" value="ABC_transporter-like_CS"/>
</dbReference>
<evidence type="ECO:0000313" key="6">
    <source>
        <dbReference type="EMBL" id="NKZ40020.1"/>
    </source>
</evidence>
<comment type="caution">
    <text evidence="6">The sequence shown here is derived from an EMBL/GenBank/DDBJ whole genome shotgun (WGS) entry which is preliminary data.</text>
</comment>
<dbReference type="PANTHER" id="PTHR43335:SF4">
    <property type="entry name" value="ABC TRANSPORTER, ATP-BINDING PROTEIN"/>
    <property type="match status" value="1"/>
</dbReference>
<evidence type="ECO:0000256" key="4">
    <source>
        <dbReference type="ARBA" id="ARBA00022840"/>
    </source>
</evidence>
<dbReference type="GO" id="GO:0005524">
    <property type="term" value="F:ATP binding"/>
    <property type="evidence" value="ECO:0007669"/>
    <property type="project" value="UniProtKB-KW"/>
</dbReference>
<dbReference type="Pfam" id="PF00005">
    <property type="entry name" value="ABC_tran"/>
    <property type="match status" value="1"/>
</dbReference>
<dbReference type="InterPro" id="IPR003593">
    <property type="entry name" value="AAA+_ATPase"/>
</dbReference>
<organism evidence="6 7">
    <name type="scientific">Oleiagrimonas citrea</name>
    <dbReference type="NCBI Taxonomy" id="1665687"/>
    <lineage>
        <taxon>Bacteria</taxon>
        <taxon>Pseudomonadati</taxon>
        <taxon>Pseudomonadota</taxon>
        <taxon>Gammaproteobacteria</taxon>
        <taxon>Lysobacterales</taxon>
        <taxon>Rhodanobacteraceae</taxon>
        <taxon>Oleiagrimonas</taxon>
    </lineage>
</organism>
<dbReference type="Gene3D" id="3.40.50.300">
    <property type="entry name" value="P-loop containing nucleotide triphosphate hydrolases"/>
    <property type="match status" value="1"/>
</dbReference>
<proteinExistence type="inferred from homology"/>
<comment type="similarity">
    <text evidence="1">Belongs to the ABC transporter superfamily.</text>
</comment>
<sequence>MRELNLTLARGQVLGLLGVNGAGKSTTLAMMAGAQRPDRGRVRLQGTDLAEEYQCARGGVGWLPERAPLWPELTVVEHLDATARLRGLRGAAVRKRRDSLLERLQLTREARRLVAVLSQGQRQRVGLACALLHEPPLLVLDEPGNGLDPLQAAQLRELIRERADAGSGVVLSTHLLPEVTAVCDRVAILHEGVLRHDAPLHSGQERLLLTLAQPVDAARLAALAPVVKVETQDACRHRITLRDGTDAPTLARAVVEAGMPLAGLQPVAGELEHAFMHIATRTPAEEADAA</sequence>
<keyword evidence="4 6" id="KW-0067">ATP-binding</keyword>
<feature type="domain" description="ABC transporter" evidence="5">
    <location>
        <begin position="1"/>
        <end position="216"/>
    </location>
</feature>
<dbReference type="SUPFAM" id="SSF52540">
    <property type="entry name" value="P-loop containing nucleoside triphosphate hydrolases"/>
    <property type="match status" value="1"/>
</dbReference>